<evidence type="ECO:0000256" key="10">
    <source>
        <dbReference type="ARBA" id="ARBA00048679"/>
    </source>
</evidence>
<dbReference type="Pfam" id="PF00560">
    <property type="entry name" value="LRR_1"/>
    <property type="match status" value="3"/>
</dbReference>
<dbReference type="EnsemblPlants" id="ONIVA10G16080.2">
    <property type="protein sequence ID" value="ONIVA10G16080.2"/>
    <property type="gene ID" value="ONIVA10G16080"/>
</dbReference>
<dbReference type="AlphaFoldDB" id="A0A0E0IUJ7"/>
<protein>
    <recommendedName>
        <fullName evidence="1">non-specific serine/threonine protein kinase</fullName>
        <ecNumber evidence="1">2.7.11.1</ecNumber>
    </recommendedName>
</protein>
<keyword evidence="4" id="KW-0808">Transferase</keyword>
<dbReference type="Pfam" id="PF08263">
    <property type="entry name" value="LRRNT_2"/>
    <property type="match status" value="1"/>
</dbReference>
<dbReference type="GO" id="GO:0004674">
    <property type="term" value="F:protein serine/threonine kinase activity"/>
    <property type="evidence" value="ECO:0007669"/>
    <property type="project" value="UniProtKB-KW"/>
</dbReference>
<dbReference type="FunFam" id="3.80.10.10:FF:000041">
    <property type="entry name" value="LRR receptor-like serine/threonine-protein kinase ERECTA"/>
    <property type="match status" value="1"/>
</dbReference>
<dbReference type="HOGENOM" id="CLU_669727_0_0_1"/>
<evidence type="ECO:0000256" key="4">
    <source>
        <dbReference type="ARBA" id="ARBA00022679"/>
    </source>
</evidence>
<keyword evidence="3" id="KW-0433">Leucine-rich repeat</keyword>
<evidence type="ECO:0000256" key="8">
    <source>
        <dbReference type="ARBA" id="ARBA00023180"/>
    </source>
</evidence>
<name>A0A0E0IUJ7_ORYNI</name>
<dbReference type="Pfam" id="PF13855">
    <property type="entry name" value="LRR_8"/>
    <property type="match status" value="2"/>
</dbReference>
<dbReference type="PANTHER" id="PTHR48064:SF6">
    <property type="entry name" value="RECEPTOR-LIKE PROTEIN KINASE 2"/>
    <property type="match status" value="1"/>
</dbReference>
<keyword evidence="7" id="KW-0418">Kinase</keyword>
<keyword evidence="5" id="KW-0732">Signal</keyword>
<evidence type="ECO:0000256" key="2">
    <source>
        <dbReference type="ARBA" id="ARBA00022527"/>
    </source>
</evidence>
<feature type="domain" description="Leucine-rich repeat-containing N-terminal plant-type" evidence="11">
    <location>
        <begin position="261"/>
        <end position="300"/>
    </location>
</feature>
<organism evidence="12">
    <name type="scientific">Oryza nivara</name>
    <name type="common">Indian wild rice</name>
    <name type="synonym">Oryza sativa f. spontanea</name>
    <dbReference type="NCBI Taxonomy" id="4536"/>
    <lineage>
        <taxon>Eukaryota</taxon>
        <taxon>Viridiplantae</taxon>
        <taxon>Streptophyta</taxon>
        <taxon>Embryophyta</taxon>
        <taxon>Tracheophyta</taxon>
        <taxon>Spermatophyta</taxon>
        <taxon>Magnoliopsida</taxon>
        <taxon>Liliopsida</taxon>
        <taxon>Poales</taxon>
        <taxon>Poaceae</taxon>
        <taxon>BOP clade</taxon>
        <taxon>Oryzoideae</taxon>
        <taxon>Oryzeae</taxon>
        <taxon>Oryzinae</taxon>
        <taxon>Oryza</taxon>
    </lineage>
</organism>
<evidence type="ECO:0000256" key="6">
    <source>
        <dbReference type="ARBA" id="ARBA00022737"/>
    </source>
</evidence>
<reference evidence="12" key="1">
    <citation type="submission" date="2015-04" db="UniProtKB">
        <authorList>
            <consortium name="EnsemblPlants"/>
        </authorList>
    </citation>
    <scope>IDENTIFICATION</scope>
    <source>
        <strain evidence="12">SL10</strain>
    </source>
</reference>
<proteinExistence type="predicted"/>
<evidence type="ECO:0000256" key="9">
    <source>
        <dbReference type="ARBA" id="ARBA00047899"/>
    </source>
</evidence>
<keyword evidence="8" id="KW-0325">Glycoprotein</keyword>
<evidence type="ECO:0000256" key="5">
    <source>
        <dbReference type="ARBA" id="ARBA00022729"/>
    </source>
</evidence>
<evidence type="ECO:0000313" key="13">
    <source>
        <dbReference type="Proteomes" id="UP000006591"/>
    </source>
</evidence>
<sequence>MSSNKIIGSLPTNMETMSLESLYLGSNQITGVIPTLPPNLTWLEIQNNMVSRIVASKTFGAPNLGYMDLSSNNIKGPIPGSICELQYLRFLNLANNYLVGEFPHCIGMTEVNYLFLNNNSLSGRVPSFLKGCKQLMHLDLSQSKFHGRLPSWIGDFPAVRSLILNNNVLSGHIPINITNLTNLQDLDLSQNKFHGRLPNWIGDLPKVQPCAPHEIMNPTGKPLLLLLGLLLLATTTLSRAIHTVPVPKLGSGATAVACVPRERDALLAFKRGITSDHLGLLTSWRQDDHDCCRWRGITCSNLTGHVLKLHLSGIYTNEHTGMEGLVGQISPQLLYLDHLEHLDLSINYLEGPSGQIPEFIGSMKSLRYLKLSGIPFSGTVPPQLGNLSKLQHLDLSDLEGKEVRLVIGLMP</sequence>
<dbReference type="Proteomes" id="UP000006591">
    <property type="component" value="Chromosome 10"/>
</dbReference>
<evidence type="ECO:0000313" key="12">
    <source>
        <dbReference type="EnsemblPlants" id="ONIVA10G16080.2"/>
    </source>
</evidence>
<reference evidence="12" key="2">
    <citation type="submission" date="2018-04" db="EMBL/GenBank/DDBJ databases">
        <title>OnivRS2 (Oryza nivara Reference Sequence Version 2).</title>
        <authorList>
            <person name="Zhang J."/>
            <person name="Kudrna D."/>
            <person name="Lee S."/>
            <person name="Talag J."/>
            <person name="Rajasekar S."/>
            <person name="Welchert J."/>
            <person name="Hsing Y.-I."/>
            <person name="Wing R.A."/>
        </authorList>
    </citation>
    <scope>NUCLEOTIDE SEQUENCE [LARGE SCALE GENOMIC DNA]</scope>
</reference>
<dbReference type="Gene3D" id="3.80.10.10">
    <property type="entry name" value="Ribonuclease Inhibitor"/>
    <property type="match status" value="2"/>
</dbReference>
<accession>A0A0E0IUJ7</accession>
<evidence type="ECO:0000256" key="1">
    <source>
        <dbReference type="ARBA" id="ARBA00012513"/>
    </source>
</evidence>
<comment type="catalytic activity">
    <reaction evidence="9">
        <text>L-threonyl-[protein] + ATP = O-phospho-L-threonyl-[protein] + ADP + H(+)</text>
        <dbReference type="Rhea" id="RHEA:46608"/>
        <dbReference type="Rhea" id="RHEA-COMP:11060"/>
        <dbReference type="Rhea" id="RHEA-COMP:11605"/>
        <dbReference type="ChEBI" id="CHEBI:15378"/>
        <dbReference type="ChEBI" id="CHEBI:30013"/>
        <dbReference type="ChEBI" id="CHEBI:30616"/>
        <dbReference type="ChEBI" id="CHEBI:61977"/>
        <dbReference type="ChEBI" id="CHEBI:456216"/>
        <dbReference type="EC" id="2.7.11.1"/>
    </reaction>
</comment>
<keyword evidence="13" id="KW-1185">Reference proteome</keyword>
<dbReference type="PANTHER" id="PTHR48064">
    <property type="entry name" value="OS01G0750400 PROTEIN"/>
    <property type="match status" value="1"/>
</dbReference>
<dbReference type="SUPFAM" id="SSF52058">
    <property type="entry name" value="L domain-like"/>
    <property type="match status" value="2"/>
</dbReference>
<keyword evidence="6" id="KW-0677">Repeat</keyword>
<dbReference type="InterPro" id="IPR053038">
    <property type="entry name" value="RLP_Defense"/>
</dbReference>
<dbReference type="InterPro" id="IPR001611">
    <property type="entry name" value="Leu-rich_rpt"/>
</dbReference>
<evidence type="ECO:0000256" key="7">
    <source>
        <dbReference type="ARBA" id="ARBA00022777"/>
    </source>
</evidence>
<comment type="catalytic activity">
    <reaction evidence="10">
        <text>L-seryl-[protein] + ATP = O-phospho-L-seryl-[protein] + ADP + H(+)</text>
        <dbReference type="Rhea" id="RHEA:17989"/>
        <dbReference type="Rhea" id="RHEA-COMP:9863"/>
        <dbReference type="Rhea" id="RHEA-COMP:11604"/>
        <dbReference type="ChEBI" id="CHEBI:15378"/>
        <dbReference type="ChEBI" id="CHEBI:29999"/>
        <dbReference type="ChEBI" id="CHEBI:30616"/>
        <dbReference type="ChEBI" id="CHEBI:83421"/>
        <dbReference type="ChEBI" id="CHEBI:456216"/>
        <dbReference type="EC" id="2.7.11.1"/>
    </reaction>
</comment>
<keyword evidence="2" id="KW-0723">Serine/threonine-protein kinase</keyword>
<evidence type="ECO:0000256" key="3">
    <source>
        <dbReference type="ARBA" id="ARBA00022614"/>
    </source>
</evidence>
<dbReference type="Gramene" id="ONIVA10G16080.2">
    <property type="protein sequence ID" value="ONIVA10G16080.2"/>
    <property type="gene ID" value="ONIVA10G16080"/>
</dbReference>
<dbReference type="InterPro" id="IPR013210">
    <property type="entry name" value="LRR_N_plant-typ"/>
</dbReference>
<dbReference type="InterPro" id="IPR032675">
    <property type="entry name" value="LRR_dom_sf"/>
</dbReference>
<evidence type="ECO:0000259" key="11">
    <source>
        <dbReference type="Pfam" id="PF08263"/>
    </source>
</evidence>
<dbReference type="EC" id="2.7.11.1" evidence="1"/>